<feature type="transmembrane region" description="Helical" evidence="1">
    <location>
        <begin position="12"/>
        <end position="31"/>
    </location>
</feature>
<dbReference type="CDD" id="cd09910">
    <property type="entry name" value="NGN-insert_like"/>
    <property type="match status" value="1"/>
</dbReference>
<organism evidence="2 3">
    <name type="scientific">Candidatus Thiomargarita nelsonii</name>
    <dbReference type="NCBI Taxonomy" id="1003181"/>
    <lineage>
        <taxon>Bacteria</taxon>
        <taxon>Pseudomonadati</taxon>
        <taxon>Pseudomonadota</taxon>
        <taxon>Gammaproteobacteria</taxon>
        <taxon>Thiotrichales</taxon>
        <taxon>Thiotrichaceae</taxon>
        <taxon>Thiomargarita</taxon>
    </lineage>
</organism>
<gene>
    <name evidence="2" type="ORF">THIOM_002699</name>
</gene>
<sequence length="131" mass="14355">MEIQSIGRVMTTVADRIILSIALLLLVWLYLHYWTGARAPADYALILVANQAPIKLDLQHSQQIAIAGSDGESLIEVADGRIRFIASSCQSKHCIHAGWLTKGGDFVACLPNQVSIELHNAETAHFDAIVY</sequence>
<keyword evidence="3" id="KW-1185">Reference proteome</keyword>
<dbReference type="EMBL" id="LUTY01001570">
    <property type="protein sequence ID" value="OAD21528.1"/>
    <property type="molecule type" value="Genomic_DNA"/>
</dbReference>
<reference evidence="2 3" key="1">
    <citation type="submission" date="2016-05" db="EMBL/GenBank/DDBJ databases">
        <title>Single-cell genome of chain-forming Candidatus Thiomargarita nelsonii and comparison to other large sulfur-oxidizing bacteria.</title>
        <authorList>
            <person name="Winkel M."/>
            <person name="Salman V."/>
            <person name="Woyke T."/>
            <person name="Schulz-Vogt H."/>
            <person name="Richter M."/>
            <person name="Flood B."/>
            <person name="Bailey J."/>
            <person name="Amann R."/>
            <person name="Mussmann M."/>
        </authorList>
    </citation>
    <scope>NUCLEOTIDE SEQUENCE [LARGE SCALE GENOMIC DNA]</scope>
    <source>
        <strain evidence="2 3">THI036</strain>
    </source>
</reference>
<evidence type="ECO:0000313" key="2">
    <source>
        <dbReference type="EMBL" id="OAD21528.1"/>
    </source>
</evidence>
<dbReference type="AlphaFoldDB" id="A0A176S0T3"/>
<name>A0A176S0T3_9GAMM</name>
<dbReference type="Pfam" id="PF07009">
    <property type="entry name" value="NusG_II"/>
    <property type="match status" value="1"/>
</dbReference>
<comment type="caution">
    <text evidence="2">The sequence shown here is derived from an EMBL/GenBank/DDBJ whole genome shotgun (WGS) entry which is preliminary data.</text>
</comment>
<proteinExistence type="predicted"/>
<protein>
    <submittedName>
        <fullName evidence="2">Protein containing DUF1312</fullName>
    </submittedName>
</protein>
<evidence type="ECO:0000256" key="1">
    <source>
        <dbReference type="SAM" id="Phobius"/>
    </source>
</evidence>
<evidence type="ECO:0000313" key="3">
    <source>
        <dbReference type="Proteomes" id="UP000076962"/>
    </source>
</evidence>
<keyword evidence="1" id="KW-0472">Membrane</keyword>
<keyword evidence="1" id="KW-1133">Transmembrane helix</keyword>
<dbReference type="InterPro" id="IPR038690">
    <property type="entry name" value="NusG_2_sf"/>
</dbReference>
<accession>A0A176S0T3</accession>
<keyword evidence="1" id="KW-0812">Transmembrane</keyword>
<dbReference type="Proteomes" id="UP000076962">
    <property type="component" value="Unassembled WGS sequence"/>
</dbReference>
<dbReference type="Gene3D" id="2.60.320.10">
    <property type="entry name" value="N-utilization substance G protein NusG, insert domain"/>
    <property type="match status" value="1"/>
</dbReference>